<protein>
    <submittedName>
        <fullName evidence="7">Uncharacterized protein</fullName>
    </submittedName>
</protein>
<dbReference type="InterPro" id="IPR024129">
    <property type="entry name" value="Sphingomy_SMPD4"/>
</dbReference>
<feature type="transmembrane region" description="Helical" evidence="6">
    <location>
        <begin position="741"/>
        <end position="763"/>
    </location>
</feature>
<evidence type="ECO:0000313" key="7">
    <source>
        <dbReference type="EMBL" id="ORZ02220.1"/>
    </source>
</evidence>
<dbReference type="Proteomes" id="UP000242180">
    <property type="component" value="Unassembled WGS sequence"/>
</dbReference>
<sequence length="764" mass="86329">MIDFNQVFKDKSIQAACEFLDDFCESCHRSSGSALLDYGSSFYQALPTVLTTIFGSPTTRGWVQHEVRPQQAAAIRRTLRPEGPFMKAMIRLSGYPQYGYDMMTDRLPEDVRKALAAGALQFLPRLYTNCTYLDNRSNATSTTDMRVAATRQSTIFPRPFAGEYKVKFNMIQFYFFYVVHVATWPPLPVPTVANATIATSTTTTAATTATTAPASLGRPVQSNPTARTVAPGSITAAPSTVIRTLSIKHSAYNDIIEEYLRYFIPSVAGSRLNDLHADVGPFFADACIELWLRTPWIQTGQALSSEHMHFITCFVRYIAQGDLRRTQRYAGADPVARDYRLIYESVKDELYMLISRLALNWRKQDDYLQVMTLWSIWAQPWYMGHVANLNVEPKSVARPLADGWAPVILENLLYYIPLVEIFLQRIAQFDFTSAPAPAPLVGMRPLNTQPMTSTTEGQLAILHRLVHVFRAEGLMDFLAMLEAGLVRVRGEYLGAPPLAIPEPEGESLDARLGRYFSSQKSNMDEVWSRLKKTYDQLVQLGGGSWNPPHLYITGATEAQRADACVKTLQAVFQGSLKSQASKTATWGQPDIRTRGIVSNVVKGHTEDLKKATELFARVFSLPMPTHAPPATAKPKTSLLSSFQKSNKDTKPNLRDQFMAGLHNGGYLTPEEKERIKKGQMLFSYSNIPTLGPRKDEVVHSYELAWMVRWIVPFDRWRNRHYQRWVPDMLRKRMWDELSVRYLARPVNLIYAIGFVVLLICICLR</sequence>
<dbReference type="PANTHER" id="PTHR12988:SF6">
    <property type="entry name" value="SPHINGOMYELIN PHOSPHODIESTERASE 4"/>
    <property type="match status" value="1"/>
</dbReference>
<dbReference type="OMA" id="NYCETHI"/>
<evidence type="ECO:0000256" key="5">
    <source>
        <dbReference type="SAM" id="MobiDB-lite"/>
    </source>
</evidence>
<dbReference type="GO" id="GO:0016020">
    <property type="term" value="C:membrane"/>
    <property type="evidence" value="ECO:0007669"/>
    <property type="project" value="UniProtKB-SubCell"/>
</dbReference>
<keyword evidence="3 6" id="KW-1133">Transmembrane helix</keyword>
<dbReference type="GO" id="GO:0046513">
    <property type="term" value="P:ceramide biosynthetic process"/>
    <property type="evidence" value="ECO:0007669"/>
    <property type="project" value="TreeGrafter"/>
</dbReference>
<proteinExistence type="predicted"/>
<keyword evidence="2 6" id="KW-0812">Transmembrane</keyword>
<gene>
    <name evidence="7" type="ORF">BCR43DRAFT_465157</name>
</gene>
<evidence type="ECO:0000313" key="8">
    <source>
        <dbReference type="Proteomes" id="UP000242180"/>
    </source>
</evidence>
<evidence type="ECO:0000256" key="3">
    <source>
        <dbReference type="ARBA" id="ARBA00022989"/>
    </source>
</evidence>
<dbReference type="GO" id="GO:0006685">
    <property type="term" value="P:sphingomyelin catabolic process"/>
    <property type="evidence" value="ECO:0007669"/>
    <property type="project" value="TreeGrafter"/>
</dbReference>
<dbReference type="OrthoDB" id="10251508at2759"/>
<accession>A0A1X2HRK4</accession>
<organism evidence="7 8">
    <name type="scientific">Syncephalastrum racemosum</name>
    <name type="common">Filamentous fungus</name>
    <dbReference type="NCBI Taxonomy" id="13706"/>
    <lineage>
        <taxon>Eukaryota</taxon>
        <taxon>Fungi</taxon>
        <taxon>Fungi incertae sedis</taxon>
        <taxon>Mucoromycota</taxon>
        <taxon>Mucoromycotina</taxon>
        <taxon>Mucoromycetes</taxon>
        <taxon>Mucorales</taxon>
        <taxon>Syncephalastraceae</taxon>
        <taxon>Syncephalastrum</taxon>
    </lineage>
</organism>
<evidence type="ECO:0000256" key="4">
    <source>
        <dbReference type="ARBA" id="ARBA00023136"/>
    </source>
</evidence>
<dbReference type="STRING" id="13706.A0A1X2HRK4"/>
<feature type="compositionally biased region" description="Low complexity" evidence="5">
    <location>
        <begin position="626"/>
        <end position="636"/>
    </location>
</feature>
<comment type="caution">
    <text evidence="7">The sequence shown here is derived from an EMBL/GenBank/DDBJ whole genome shotgun (WGS) entry which is preliminary data.</text>
</comment>
<name>A0A1X2HRK4_SYNRA</name>
<feature type="region of interest" description="Disordered" evidence="5">
    <location>
        <begin position="626"/>
        <end position="651"/>
    </location>
</feature>
<dbReference type="GO" id="GO:0050290">
    <property type="term" value="F:sphingomyelin phosphodiesterase D activity"/>
    <property type="evidence" value="ECO:0007669"/>
    <property type="project" value="InterPro"/>
</dbReference>
<dbReference type="GO" id="GO:0046475">
    <property type="term" value="P:glycerophospholipid catabolic process"/>
    <property type="evidence" value="ECO:0007669"/>
    <property type="project" value="TreeGrafter"/>
</dbReference>
<dbReference type="AlphaFoldDB" id="A0A1X2HRK4"/>
<dbReference type="InParanoid" id="A0A1X2HRK4"/>
<keyword evidence="8" id="KW-1185">Reference proteome</keyword>
<keyword evidence="4 6" id="KW-0472">Membrane</keyword>
<evidence type="ECO:0000256" key="2">
    <source>
        <dbReference type="ARBA" id="ARBA00022692"/>
    </source>
</evidence>
<comment type="subcellular location">
    <subcellularLocation>
        <location evidence="1">Membrane</location>
        <topology evidence="1">Single-pass membrane protein</topology>
    </subcellularLocation>
</comment>
<evidence type="ECO:0000256" key="1">
    <source>
        <dbReference type="ARBA" id="ARBA00004167"/>
    </source>
</evidence>
<evidence type="ECO:0000256" key="6">
    <source>
        <dbReference type="SAM" id="Phobius"/>
    </source>
</evidence>
<dbReference type="EMBL" id="MCGN01000001">
    <property type="protein sequence ID" value="ORZ02220.1"/>
    <property type="molecule type" value="Genomic_DNA"/>
</dbReference>
<reference evidence="7 8" key="1">
    <citation type="submission" date="2016-07" db="EMBL/GenBank/DDBJ databases">
        <title>Pervasive Adenine N6-methylation of Active Genes in Fungi.</title>
        <authorList>
            <consortium name="DOE Joint Genome Institute"/>
            <person name="Mondo S.J."/>
            <person name="Dannebaum R.O."/>
            <person name="Kuo R.C."/>
            <person name="Labutti K."/>
            <person name="Haridas S."/>
            <person name="Kuo A."/>
            <person name="Salamov A."/>
            <person name="Ahrendt S.R."/>
            <person name="Lipzen A."/>
            <person name="Sullivan W."/>
            <person name="Andreopoulos W.B."/>
            <person name="Clum A."/>
            <person name="Lindquist E."/>
            <person name="Daum C."/>
            <person name="Ramamoorthy G.K."/>
            <person name="Gryganskyi A."/>
            <person name="Culley D."/>
            <person name="Magnuson J.K."/>
            <person name="James T.Y."/>
            <person name="O'Malley M.A."/>
            <person name="Stajich J.E."/>
            <person name="Spatafora J.W."/>
            <person name="Visel A."/>
            <person name="Grigoriev I.V."/>
        </authorList>
    </citation>
    <scope>NUCLEOTIDE SEQUENCE [LARGE SCALE GENOMIC DNA]</scope>
    <source>
        <strain evidence="7 8">NRRL 2496</strain>
    </source>
</reference>
<dbReference type="PANTHER" id="PTHR12988">
    <property type="entry name" value="SPHINGOMYELIN PHOSPHODIESTERASE 4"/>
    <property type="match status" value="1"/>
</dbReference>